<evidence type="ECO:0000313" key="2">
    <source>
        <dbReference type="EMBL" id="GGY15833.1"/>
    </source>
</evidence>
<dbReference type="Pfam" id="PF13489">
    <property type="entry name" value="Methyltransf_23"/>
    <property type="match status" value="1"/>
</dbReference>
<proteinExistence type="predicted"/>
<dbReference type="Proteomes" id="UP000621898">
    <property type="component" value="Unassembled WGS sequence"/>
</dbReference>
<protein>
    <recommendedName>
        <fullName evidence="4">Methyltransferase domain-containing protein</fullName>
    </recommendedName>
</protein>
<keyword evidence="1" id="KW-1133">Transmembrane helix</keyword>
<dbReference type="Gene3D" id="3.40.50.150">
    <property type="entry name" value="Vaccinia Virus protein VP39"/>
    <property type="match status" value="1"/>
</dbReference>
<dbReference type="EMBL" id="BMXT01000001">
    <property type="protein sequence ID" value="GGY15833.1"/>
    <property type="molecule type" value="Genomic_DNA"/>
</dbReference>
<feature type="transmembrane region" description="Helical" evidence="1">
    <location>
        <begin position="34"/>
        <end position="53"/>
    </location>
</feature>
<evidence type="ECO:0008006" key="4">
    <source>
        <dbReference type="Google" id="ProtNLM"/>
    </source>
</evidence>
<dbReference type="InterPro" id="IPR029063">
    <property type="entry name" value="SAM-dependent_MTases_sf"/>
</dbReference>
<accession>A0ABQ2ZGF3</accession>
<dbReference type="RefSeq" id="WP_189439479.1">
    <property type="nucleotide sequence ID" value="NZ_BMXT01000001.1"/>
</dbReference>
<evidence type="ECO:0000256" key="1">
    <source>
        <dbReference type="SAM" id="Phobius"/>
    </source>
</evidence>
<keyword evidence="3" id="KW-1185">Reference proteome</keyword>
<gene>
    <name evidence="2" type="ORF">GCM10008098_03670</name>
</gene>
<organism evidence="2 3">
    <name type="scientific">Rhodanobacter panaciterrae</name>
    <dbReference type="NCBI Taxonomy" id="490572"/>
    <lineage>
        <taxon>Bacteria</taxon>
        <taxon>Pseudomonadati</taxon>
        <taxon>Pseudomonadota</taxon>
        <taxon>Gammaproteobacteria</taxon>
        <taxon>Lysobacterales</taxon>
        <taxon>Rhodanobacteraceae</taxon>
        <taxon>Rhodanobacter</taxon>
    </lineage>
</organism>
<reference evidence="3" key="1">
    <citation type="journal article" date="2019" name="Int. J. Syst. Evol. Microbiol.">
        <title>The Global Catalogue of Microorganisms (GCM) 10K type strain sequencing project: providing services to taxonomists for standard genome sequencing and annotation.</title>
        <authorList>
            <consortium name="The Broad Institute Genomics Platform"/>
            <consortium name="The Broad Institute Genome Sequencing Center for Infectious Disease"/>
            <person name="Wu L."/>
            <person name="Ma J."/>
        </authorList>
    </citation>
    <scope>NUCLEOTIDE SEQUENCE [LARGE SCALE GENOMIC DNA]</scope>
    <source>
        <strain evidence="3">KCTC 22232</strain>
    </source>
</reference>
<sequence>MSEMSEPFVENASVRQRRLCFPPSAPALQGFQRVAYLLFGLAAFPFYWVAGAVRGVPGLRFRWKCFEVGVRLLFVRGHLADAYHCIVAPMDSVRYFEMDFFWRRAQALQPARVLDVSSPRLFTLLLLRSDQWVRADLLNPDEKDLARTSSLAQALQVDARCRFLELRIDALPVDASKYSLVVCMSVLEHIVEDIEALRIMWGRVEPGGRLLLSVPCSHNAVDEFTNVDEYGLLEHDHEGFVFWQRYYDEARLQALFAVTGEPVSRAIYAERNPGAYDADVYAKRTNSHYPRWREPYSTAKTYAYRDNVANLPGMGVVAMEFTKPTVTEEP</sequence>
<evidence type="ECO:0000313" key="3">
    <source>
        <dbReference type="Proteomes" id="UP000621898"/>
    </source>
</evidence>
<name>A0ABQ2ZGF3_9GAMM</name>
<comment type="caution">
    <text evidence="2">The sequence shown here is derived from an EMBL/GenBank/DDBJ whole genome shotgun (WGS) entry which is preliminary data.</text>
</comment>
<keyword evidence="1" id="KW-0472">Membrane</keyword>
<dbReference type="SUPFAM" id="SSF53335">
    <property type="entry name" value="S-adenosyl-L-methionine-dependent methyltransferases"/>
    <property type="match status" value="1"/>
</dbReference>
<keyword evidence="1" id="KW-0812">Transmembrane</keyword>